<sequence>MLTRSLSSPSSRESLSKEQVWTGVQEKSGLMAVFPYTLSILLLTVIVAMNARIVNIGGKPVQTAVLTHDETLSIDQQARPAATATSQQWPEAEMVNNQTLVNSSQQQSSPPHTTVLAVFRHGHCHY</sequence>
<gene>
    <name evidence="2" type="ORF">PoB_005284500</name>
</gene>
<evidence type="ECO:0000313" key="2">
    <source>
        <dbReference type="EMBL" id="GFO26340.1"/>
    </source>
</evidence>
<dbReference type="Proteomes" id="UP000735302">
    <property type="component" value="Unassembled WGS sequence"/>
</dbReference>
<protein>
    <submittedName>
        <fullName evidence="2">Uncharacterized protein</fullName>
    </submittedName>
</protein>
<feature type="transmembrane region" description="Helical" evidence="1">
    <location>
        <begin position="29"/>
        <end position="49"/>
    </location>
</feature>
<evidence type="ECO:0000313" key="3">
    <source>
        <dbReference type="Proteomes" id="UP000735302"/>
    </source>
</evidence>
<dbReference type="AlphaFoldDB" id="A0AAV4C4J7"/>
<comment type="caution">
    <text evidence="2">The sequence shown here is derived from an EMBL/GenBank/DDBJ whole genome shotgun (WGS) entry which is preliminary data.</text>
</comment>
<keyword evidence="1" id="KW-0812">Transmembrane</keyword>
<organism evidence="2 3">
    <name type="scientific">Plakobranchus ocellatus</name>
    <dbReference type="NCBI Taxonomy" id="259542"/>
    <lineage>
        <taxon>Eukaryota</taxon>
        <taxon>Metazoa</taxon>
        <taxon>Spiralia</taxon>
        <taxon>Lophotrochozoa</taxon>
        <taxon>Mollusca</taxon>
        <taxon>Gastropoda</taxon>
        <taxon>Heterobranchia</taxon>
        <taxon>Euthyneura</taxon>
        <taxon>Panpulmonata</taxon>
        <taxon>Sacoglossa</taxon>
        <taxon>Placobranchoidea</taxon>
        <taxon>Plakobranchidae</taxon>
        <taxon>Plakobranchus</taxon>
    </lineage>
</organism>
<evidence type="ECO:0000256" key="1">
    <source>
        <dbReference type="SAM" id="Phobius"/>
    </source>
</evidence>
<keyword evidence="1" id="KW-1133">Transmembrane helix</keyword>
<accession>A0AAV4C4J7</accession>
<name>A0AAV4C4J7_9GAST</name>
<keyword evidence="1" id="KW-0472">Membrane</keyword>
<reference evidence="2 3" key="1">
    <citation type="journal article" date="2021" name="Elife">
        <title>Chloroplast acquisition without the gene transfer in kleptoplastic sea slugs, Plakobranchus ocellatus.</title>
        <authorList>
            <person name="Maeda T."/>
            <person name="Takahashi S."/>
            <person name="Yoshida T."/>
            <person name="Shimamura S."/>
            <person name="Takaki Y."/>
            <person name="Nagai Y."/>
            <person name="Toyoda A."/>
            <person name="Suzuki Y."/>
            <person name="Arimoto A."/>
            <person name="Ishii H."/>
            <person name="Satoh N."/>
            <person name="Nishiyama T."/>
            <person name="Hasebe M."/>
            <person name="Maruyama T."/>
            <person name="Minagawa J."/>
            <person name="Obokata J."/>
            <person name="Shigenobu S."/>
        </authorList>
    </citation>
    <scope>NUCLEOTIDE SEQUENCE [LARGE SCALE GENOMIC DNA]</scope>
</reference>
<dbReference type="EMBL" id="BLXT01005820">
    <property type="protein sequence ID" value="GFO26340.1"/>
    <property type="molecule type" value="Genomic_DNA"/>
</dbReference>
<keyword evidence="3" id="KW-1185">Reference proteome</keyword>
<proteinExistence type="predicted"/>